<keyword evidence="1" id="KW-0732">Signal</keyword>
<feature type="signal peptide" evidence="1">
    <location>
        <begin position="1"/>
        <end position="30"/>
    </location>
</feature>
<comment type="caution">
    <text evidence="2">The sequence shown here is derived from an EMBL/GenBank/DDBJ whole genome shotgun (WGS) entry which is preliminary data.</text>
</comment>
<gene>
    <name evidence="2" type="ORF">H7C19_18610</name>
</gene>
<name>A0A7X0VGS6_9BACL</name>
<evidence type="ECO:0000313" key="3">
    <source>
        <dbReference type="Proteomes" id="UP000547209"/>
    </source>
</evidence>
<proteinExistence type="predicted"/>
<evidence type="ECO:0000313" key="2">
    <source>
        <dbReference type="EMBL" id="MBB6672698.1"/>
    </source>
</evidence>
<evidence type="ECO:0008006" key="4">
    <source>
        <dbReference type="Google" id="ProtNLM"/>
    </source>
</evidence>
<dbReference type="RefSeq" id="WP_185670553.1">
    <property type="nucleotide sequence ID" value="NZ_JACJVP010000030.1"/>
</dbReference>
<sequence>MSTTIPATRKWLFAGLLSVSLVVSAQPAWAAGPTAAVSSQHLVTASEYETFLKEKLKIALPAVVQKGDFLAALADALGAKPSGDPVAFKDLPSTSSYYEDAQALYQLGILTSDTVRASDRLSAINAVQIALKAAGLKELAYTYPASKVKQSLAKLKLSTDAFGTRAAQELAAAVDTGLLPPAYYAEVKPNASASQGLSAVLIGQTLAVKGLYKHYIGYASDADIYAKLTDAYRQSDIIQAPELRKIVDAALEQSLVTGYNLKDARYDANFVDSLSLVYGHSDLTHALQLIGLLRSEGIDAKVQFEPKTSAFVYLKEWGDPGVSDLYEVRQIANGNYIEYAKEYDIAFEFASQTDKARFDKIVLAYAKKNEEAQSGLIAGSWWQPLYYSFTELSGYKAIANNKIDGGRYYAQSFSLKEKSAEVVAGFRKLDPQAVVTHYDFWADVPFYNYLNGESK</sequence>
<protein>
    <recommendedName>
        <fullName evidence="4">SLH domain-containing protein</fullName>
    </recommendedName>
</protein>
<reference evidence="2 3" key="1">
    <citation type="submission" date="2020-08" db="EMBL/GenBank/DDBJ databases">
        <title>Cohnella phylogeny.</title>
        <authorList>
            <person name="Dunlap C."/>
        </authorList>
    </citation>
    <scope>NUCLEOTIDE SEQUENCE [LARGE SCALE GENOMIC DNA]</scope>
    <source>
        <strain evidence="2 3">DSM 28246</strain>
    </source>
</reference>
<organism evidence="2 3">
    <name type="scientific">Cohnella nanjingensis</name>
    <dbReference type="NCBI Taxonomy" id="1387779"/>
    <lineage>
        <taxon>Bacteria</taxon>
        <taxon>Bacillati</taxon>
        <taxon>Bacillota</taxon>
        <taxon>Bacilli</taxon>
        <taxon>Bacillales</taxon>
        <taxon>Paenibacillaceae</taxon>
        <taxon>Cohnella</taxon>
    </lineage>
</organism>
<dbReference type="Proteomes" id="UP000547209">
    <property type="component" value="Unassembled WGS sequence"/>
</dbReference>
<keyword evidence="3" id="KW-1185">Reference proteome</keyword>
<accession>A0A7X0VGS6</accession>
<feature type="chain" id="PRO_5031549280" description="SLH domain-containing protein" evidence="1">
    <location>
        <begin position="31"/>
        <end position="455"/>
    </location>
</feature>
<dbReference type="AlphaFoldDB" id="A0A7X0VGS6"/>
<dbReference type="EMBL" id="JACJVP010000030">
    <property type="protein sequence ID" value="MBB6672698.1"/>
    <property type="molecule type" value="Genomic_DNA"/>
</dbReference>
<evidence type="ECO:0000256" key="1">
    <source>
        <dbReference type="SAM" id="SignalP"/>
    </source>
</evidence>